<dbReference type="RefSeq" id="WP_111528319.1">
    <property type="nucleotide sequence ID" value="NZ_JBHRSG010000004.1"/>
</dbReference>
<dbReference type="Gene3D" id="3.10.450.160">
    <property type="entry name" value="inner membrane protein cigr"/>
    <property type="match status" value="1"/>
</dbReference>
<name>A0A328ANY8_9CAUL</name>
<sequence length="328" mass="38024">MKTKIAAAKIASLAALLLAGSATAALAQEQTGREDRGDRPFRPHGQEHVRPQQQQQQQQPQGFRPQPQVQAPAQPPAPPQPQAAPQAREPRSFGPGVRTEGPRRPQNDGGAARHPGRWRDTEGDDTSQGLSGPDRADQEDRQELRDWRRYNGGRTPGVEDQRRPEPRRPNEHVRESDRRTHDGAPGGVWDRDRDRDQNRQGDWQRDRQGDRRGDPRDGGRWDREHARDRDHRDRPQWRPGVWPHAYESHRRFRAPAYRRPPHFYVHVWSFGDILPPTWYGPEYVLWDWWAYDLPAPPYGYDWVRVGDDALLVDDFTGRVVQVVRGLFW</sequence>
<feature type="compositionally biased region" description="Basic and acidic residues" evidence="1">
    <location>
        <begin position="189"/>
        <end position="235"/>
    </location>
</feature>
<keyword evidence="2" id="KW-0732">Signal</keyword>
<feature type="compositionally biased region" description="Low complexity" evidence="1">
    <location>
        <begin position="51"/>
        <end position="72"/>
    </location>
</feature>
<dbReference type="OrthoDB" id="7205329at2"/>
<evidence type="ECO:0000256" key="2">
    <source>
        <dbReference type="SAM" id="SignalP"/>
    </source>
</evidence>
<feature type="region of interest" description="Disordered" evidence="1">
    <location>
        <begin position="26"/>
        <end position="235"/>
    </location>
</feature>
<protein>
    <recommendedName>
        <fullName evidence="5">ATP-dependent RNA helicase</fullName>
    </recommendedName>
</protein>
<evidence type="ECO:0000313" key="4">
    <source>
        <dbReference type="Proteomes" id="UP000249254"/>
    </source>
</evidence>
<dbReference type="Pfam" id="PF11776">
    <property type="entry name" value="RcnB"/>
    <property type="match status" value="1"/>
</dbReference>
<proteinExistence type="predicted"/>
<feature type="compositionally biased region" description="Basic and acidic residues" evidence="1">
    <location>
        <begin position="157"/>
        <end position="182"/>
    </location>
</feature>
<feature type="chain" id="PRO_5016283934" description="ATP-dependent RNA helicase" evidence="2">
    <location>
        <begin position="28"/>
        <end position="328"/>
    </location>
</feature>
<organism evidence="3 4">
    <name type="scientific">Phenylobacterium soli</name>
    <dbReference type="NCBI Taxonomy" id="2170551"/>
    <lineage>
        <taxon>Bacteria</taxon>
        <taxon>Pseudomonadati</taxon>
        <taxon>Pseudomonadota</taxon>
        <taxon>Alphaproteobacteria</taxon>
        <taxon>Caulobacterales</taxon>
        <taxon>Caulobacteraceae</taxon>
        <taxon>Phenylobacterium</taxon>
    </lineage>
</organism>
<feature type="signal peptide" evidence="2">
    <location>
        <begin position="1"/>
        <end position="27"/>
    </location>
</feature>
<evidence type="ECO:0000256" key="1">
    <source>
        <dbReference type="SAM" id="MobiDB-lite"/>
    </source>
</evidence>
<keyword evidence="4" id="KW-1185">Reference proteome</keyword>
<reference evidence="4" key="1">
    <citation type="submission" date="2018-05" db="EMBL/GenBank/DDBJ databases">
        <authorList>
            <person name="Li X."/>
        </authorList>
    </citation>
    <scope>NUCLEOTIDE SEQUENCE [LARGE SCALE GENOMIC DNA]</scope>
    <source>
        <strain evidence="4">LX32</strain>
    </source>
</reference>
<evidence type="ECO:0000313" key="3">
    <source>
        <dbReference type="EMBL" id="RAK54568.1"/>
    </source>
</evidence>
<comment type="caution">
    <text evidence="3">The sequence shown here is derived from an EMBL/GenBank/DDBJ whole genome shotgun (WGS) entry which is preliminary data.</text>
</comment>
<accession>A0A328ANY8</accession>
<dbReference type="AlphaFoldDB" id="A0A328ANY8"/>
<feature type="compositionally biased region" description="Pro residues" evidence="1">
    <location>
        <begin position="73"/>
        <end position="82"/>
    </location>
</feature>
<feature type="compositionally biased region" description="Basic and acidic residues" evidence="1">
    <location>
        <begin position="31"/>
        <end position="50"/>
    </location>
</feature>
<gene>
    <name evidence="3" type="ORF">DJ017_08545</name>
</gene>
<dbReference type="InterPro" id="IPR024572">
    <property type="entry name" value="RcnB"/>
</dbReference>
<evidence type="ECO:0008006" key="5">
    <source>
        <dbReference type="Google" id="ProtNLM"/>
    </source>
</evidence>
<feature type="compositionally biased region" description="Basic and acidic residues" evidence="1">
    <location>
        <begin position="134"/>
        <end position="149"/>
    </location>
</feature>
<dbReference type="EMBL" id="QFYQ01000001">
    <property type="protein sequence ID" value="RAK54568.1"/>
    <property type="molecule type" value="Genomic_DNA"/>
</dbReference>
<dbReference type="Proteomes" id="UP000249254">
    <property type="component" value="Unassembled WGS sequence"/>
</dbReference>